<keyword evidence="6 11" id="KW-0547">Nucleotide-binding</keyword>
<feature type="domain" description="ATP-grasp" evidence="12">
    <location>
        <begin position="122"/>
        <end position="321"/>
    </location>
</feature>
<evidence type="ECO:0000259" key="12">
    <source>
        <dbReference type="PROSITE" id="PS50975"/>
    </source>
</evidence>
<dbReference type="Pfam" id="PF02786">
    <property type="entry name" value="CPSase_L_D2"/>
    <property type="match status" value="1"/>
</dbReference>
<comment type="subunit">
    <text evidence="3">Acetyl-CoA carboxylase is a heterohexamer of biotin carboxyl carrier protein, biotin carboxylase and the two subunits of carboxyl transferase in a 2:2 complex.</text>
</comment>
<dbReference type="PANTHER" id="PTHR18866:SF33">
    <property type="entry name" value="METHYLCROTONOYL-COA CARBOXYLASE SUBUNIT ALPHA, MITOCHONDRIAL-RELATED"/>
    <property type="match status" value="1"/>
</dbReference>
<comment type="pathway">
    <text evidence="2">Lipid metabolism; malonyl-CoA biosynthesis; malonyl-CoA from acetyl-CoA: step 1/1.</text>
</comment>
<dbReference type="InterPro" id="IPR011054">
    <property type="entry name" value="Rudment_hybrid_motif"/>
</dbReference>
<dbReference type="InterPro" id="IPR011761">
    <property type="entry name" value="ATP-grasp"/>
</dbReference>
<comment type="catalytic activity">
    <reaction evidence="10">
        <text>N(6)-biotinyl-L-lysyl-[protein] + hydrogencarbonate + ATP = N(6)-carboxybiotinyl-L-lysyl-[protein] + ADP + phosphate + H(+)</text>
        <dbReference type="Rhea" id="RHEA:13501"/>
        <dbReference type="Rhea" id="RHEA-COMP:10505"/>
        <dbReference type="Rhea" id="RHEA-COMP:10506"/>
        <dbReference type="ChEBI" id="CHEBI:15378"/>
        <dbReference type="ChEBI" id="CHEBI:17544"/>
        <dbReference type="ChEBI" id="CHEBI:30616"/>
        <dbReference type="ChEBI" id="CHEBI:43474"/>
        <dbReference type="ChEBI" id="CHEBI:83144"/>
        <dbReference type="ChEBI" id="CHEBI:83145"/>
        <dbReference type="ChEBI" id="CHEBI:456216"/>
        <dbReference type="EC" id="6.3.4.14"/>
    </reaction>
</comment>
<gene>
    <name evidence="14" type="ORF">SAMN04487955_10333</name>
</gene>
<evidence type="ECO:0000256" key="10">
    <source>
        <dbReference type="ARBA" id="ARBA00048600"/>
    </source>
</evidence>
<dbReference type="InterPro" id="IPR050856">
    <property type="entry name" value="Biotin_carboxylase_complex"/>
</dbReference>
<dbReference type="SMART" id="SM00878">
    <property type="entry name" value="Biotin_carb_C"/>
    <property type="match status" value="1"/>
</dbReference>
<evidence type="ECO:0000256" key="9">
    <source>
        <dbReference type="ARBA" id="ARBA00033786"/>
    </source>
</evidence>
<evidence type="ECO:0000256" key="4">
    <source>
        <dbReference type="ARBA" id="ARBA00017242"/>
    </source>
</evidence>
<dbReference type="Gene3D" id="3.30.470.20">
    <property type="entry name" value="ATP-grasp fold, B domain"/>
    <property type="match status" value="1"/>
</dbReference>
<keyword evidence="8" id="KW-0092">Biotin</keyword>
<dbReference type="GO" id="GO:0046872">
    <property type="term" value="F:metal ion binding"/>
    <property type="evidence" value="ECO:0007669"/>
    <property type="project" value="InterPro"/>
</dbReference>
<dbReference type="STRING" id="463301.SAMN04487955_10333"/>
<evidence type="ECO:0000256" key="8">
    <source>
        <dbReference type="ARBA" id="ARBA00023267"/>
    </source>
</evidence>
<dbReference type="AlphaFoldDB" id="A0A1I7GIG7"/>
<dbReference type="PROSITE" id="PS50975">
    <property type="entry name" value="ATP_GRASP"/>
    <property type="match status" value="1"/>
</dbReference>
<evidence type="ECO:0000256" key="5">
    <source>
        <dbReference type="ARBA" id="ARBA00022598"/>
    </source>
</evidence>
<dbReference type="FunFam" id="3.40.50.20:FF:000010">
    <property type="entry name" value="Propionyl-CoA carboxylase subunit alpha"/>
    <property type="match status" value="1"/>
</dbReference>
<evidence type="ECO:0000313" key="15">
    <source>
        <dbReference type="Proteomes" id="UP000198693"/>
    </source>
</evidence>
<evidence type="ECO:0000259" key="13">
    <source>
        <dbReference type="PROSITE" id="PS50979"/>
    </source>
</evidence>
<feature type="domain" description="Biotin carboxylation" evidence="13">
    <location>
        <begin position="3"/>
        <end position="451"/>
    </location>
</feature>
<dbReference type="GO" id="GO:0005524">
    <property type="term" value="F:ATP binding"/>
    <property type="evidence" value="ECO:0007669"/>
    <property type="project" value="UniProtKB-UniRule"/>
</dbReference>
<evidence type="ECO:0000256" key="1">
    <source>
        <dbReference type="ARBA" id="ARBA00003761"/>
    </source>
</evidence>
<dbReference type="InterPro" id="IPR005482">
    <property type="entry name" value="Biotin_COase_C"/>
</dbReference>
<dbReference type="InterPro" id="IPR016185">
    <property type="entry name" value="PreATP-grasp_dom_sf"/>
</dbReference>
<dbReference type="PROSITE" id="PS00866">
    <property type="entry name" value="CPSASE_1"/>
    <property type="match status" value="1"/>
</dbReference>
<dbReference type="Proteomes" id="UP000198693">
    <property type="component" value="Unassembled WGS sequence"/>
</dbReference>
<comment type="function">
    <text evidence="1">This protein is a component of the acetyl coenzyme A carboxylase complex; first, biotin carboxylase catalyzes the carboxylation of the carrier protein and then the transcarboxylase transfers the carboxyl group to form malonyl-CoA.</text>
</comment>
<dbReference type="GO" id="GO:0004075">
    <property type="term" value="F:biotin carboxylase activity"/>
    <property type="evidence" value="ECO:0007669"/>
    <property type="project" value="UniProtKB-EC"/>
</dbReference>
<keyword evidence="5" id="KW-0436">Ligase</keyword>
<dbReference type="SUPFAM" id="SSF56059">
    <property type="entry name" value="Glutathione synthetase ATP-binding domain-like"/>
    <property type="match status" value="1"/>
</dbReference>
<dbReference type="Pfam" id="PF00289">
    <property type="entry name" value="Biotin_carb_N"/>
    <property type="match status" value="1"/>
</dbReference>
<accession>A0A1I7GIG7</accession>
<evidence type="ECO:0000256" key="2">
    <source>
        <dbReference type="ARBA" id="ARBA00004956"/>
    </source>
</evidence>
<dbReference type="RefSeq" id="WP_089793519.1">
    <property type="nucleotide sequence ID" value="NZ_FPBP01000003.1"/>
</dbReference>
<dbReference type="SUPFAM" id="SSF51246">
    <property type="entry name" value="Rudiment single hybrid motif"/>
    <property type="match status" value="1"/>
</dbReference>
<dbReference type="InterPro" id="IPR011764">
    <property type="entry name" value="Biotin_carboxylation_dom"/>
</dbReference>
<name>A0A1I7GIG7_9GAMM</name>
<proteinExistence type="predicted"/>
<dbReference type="OrthoDB" id="9763189at2"/>
<evidence type="ECO:0000256" key="3">
    <source>
        <dbReference type="ARBA" id="ARBA00011750"/>
    </source>
</evidence>
<reference evidence="15" key="1">
    <citation type="submission" date="2016-10" db="EMBL/GenBank/DDBJ databases">
        <authorList>
            <person name="Varghese N."/>
            <person name="Submissions S."/>
        </authorList>
    </citation>
    <scope>NUCLEOTIDE SEQUENCE [LARGE SCALE GENOMIC DNA]</scope>
    <source>
        <strain evidence="15">CGMCC 1.6981</strain>
    </source>
</reference>
<evidence type="ECO:0000313" key="14">
    <source>
        <dbReference type="EMBL" id="SFU48267.1"/>
    </source>
</evidence>
<dbReference type="Pfam" id="PF02785">
    <property type="entry name" value="Biotin_carb_C"/>
    <property type="match status" value="1"/>
</dbReference>
<keyword evidence="7 11" id="KW-0067">ATP-binding</keyword>
<keyword evidence="15" id="KW-1185">Reference proteome</keyword>
<dbReference type="SUPFAM" id="SSF52440">
    <property type="entry name" value="PreATP-grasp domain"/>
    <property type="match status" value="1"/>
</dbReference>
<evidence type="ECO:0000256" key="7">
    <source>
        <dbReference type="ARBA" id="ARBA00022840"/>
    </source>
</evidence>
<dbReference type="PROSITE" id="PS00867">
    <property type="entry name" value="CPSASE_2"/>
    <property type="match status" value="1"/>
</dbReference>
<evidence type="ECO:0000256" key="11">
    <source>
        <dbReference type="PROSITE-ProRule" id="PRU00409"/>
    </source>
</evidence>
<organism evidence="14 15">
    <name type="scientific">Halomonas korlensis</name>
    <dbReference type="NCBI Taxonomy" id="463301"/>
    <lineage>
        <taxon>Bacteria</taxon>
        <taxon>Pseudomonadati</taxon>
        <taxon>Pseudomonadota</taxon>
        <taxon>Gammaproteobacteria</taxon>
        <taxon>Oceanospirillales</taxon>
        <taxon>Halomonadaceae</taxon>
        <taxon>Halomonas</taxon>
    </lineage>
</organism>
<dbReference type="PANTHER" id="PTHR18866">
    <property type="entry name" value="CARBOXYLASE:PYRUVATE/ACETYL-COA/PROPIONYL-COA CARBOXYLASE"/>
    <property type="match status" value="1"/>
</dbReference>
<sequence>MPAFKKLLIANRGEIACRIILSCHALGIRTVAVYSEADREALHVEMADESVEVGPAAARESYLKAEAILDAARCTGAGAIHPGYGFLSENADFARSVIAAGLVWVGPAPISIEDMGDKERARDIAKAAGVPILPGSPRFTLGDMAGLAEAAEEVGFPLLVKAAAGGGGIGMRLVDDPAQLRNVVEATQSMAGKSFGDSSVYLERYVTNARHIEVQVFGFGDGQGVHLYDRDCSVQRRFQKIIEEAPAPNVSDAVRAELFRAAVSLVHHQRYSGAGTVEFIYDTDREQAYFLEMNTRIQVEHPCTELVTGVDLVAWQIQQAAGTLKPVPQERIVVRGHAVECRLYAERPEKNFLPSPGLIAGLHWPNQDDALRVDTGVRAGDRITPFYDPMVAKLIAHGADRAQAIARLRQALDELVIEGLSTNVNFLRGVLDDSRMGTGAVTTGFVAEFLADRKAVPISRVGS</sequence>
<dbReference type="PROSITE" id="PS50979">
    <property type="entry name" value="BC"/>
    <property type="match status" value="1"/>
</dbReference>
<protein>
    <recommendedName>
        <fullName evidence="4">Biotin carboxylase</fullName>
    </recommendedName>
    <alternativeName>
        <fullName evidence="9">Acetyl-coenzyme A carboxylase biotin carboxylase subunit A</fullName>
    </alternativeName>
</protein>
<dbReference type="InterPro" id="IPR005481">
    <property type="entry name" value="BC-like_N"/>
</dbReference>
<evidence type="ECO:0000256" key="6">
    <source>
        <dbReference type="ARBA" id="ARBA00022741"/>
    </source>
</evidence>
<dbReference type="EMBL" id="FPBP01000003">
    <property type="protein sequence ID" value="SFU48267.1"/>
    <property type="molecule type" value="Genomic_DNA"/>
</dbReference>
<dbReference type="InterPro" id="IPR005479">
    <property type="entry name" value="CPAse_ATP-bd"/>
</dbReference>